<dbReference type="OrthoDB" id="128043at2"/>
<protein>
    <submittedName>
        <fullName evidence="2">Uncharacterized protein</fullName>
    </submittedName>
</protein>
<dbReference type="AlphaFoldDB" id="A8M0E3"/>
<feature type="region of interest" description="Disordered" evidence="1">
    <location>
        <begin position="33"/>
        <end position="107"/>
    </location>
</feature>
<reference evidence="2" key="1">
    <citation type="submission" date="2007-10" db="EMBL/GenBank/DDBJ databases">
        <title>Complete sequence of Salinispora arenicola CNS-205.</title>
        <authorList>
            <consortium name="US DOE Joint Genome Institute"/>
            <person name="Copeland A."/>
            <person name="Lucas S."/>
            <person name="Lapidus A."/>
            <person name="Barry K."/>
            <person name="Glavina del Rio T."/>
            <person name="Dalin E."/>
            <person name="Tice H."/>
            <person name="Pitluck S."/>
            <person name="Foster B."/>
            <person name="Schmutz J."/>
            <person name="Larimer F."/>
            <person name="Land M."/>
            <person name="Hauser L."/>
            <person name="Kyrpides N."/>
            <person name="Ivanova N."/>
            <person name="Jensen P.R."/>
            <person name="Moore B.S."/>
            <person name="Penn K."/>
            <person name="Jenkins C."/>
            <person name="Udwary D."/>
            <person name="Xiang L."/>
            <person name="Gontang E."/>
            <person name="Richardson P."/>
        </authorList>
    </citation>
    <scope>NUCLEOTIDE SEQUENCE [LARGE SCALE GENOMIC DNA]</scope>
    <source>
        <strain evidence="2">CNS-205</strain>
    </source>
</reference>
<evidence type="ECO:0000313" key="2">
    <source>
        <dbReference type="EMBL" id="ABV96464.1"/>
    </source>
</evidence>
<feature type="compositionally biased region" description="Low complexity" evidence="1">
    <location>
        <begin position="64"/>
        <end position="75"/>
    </location>
</feature>
<dbReference type="KEGG" id="saq:Sare_0535"/>
<name>A8M0E3_SALAI</name>
<dbReference type="PATRIC" id="fig|391037.6.peg.546"/>
<evidence type="ECO:0000256" key="1">
    <source>
        <dbReference type="SAM" id="MobiDB-lite"/>
    </source>
</evidence>
<dbReference type="HOGENOM" id="CLU_2208188_0_0_11"/>
<sequence length="107" mass="10640">MNTATKLTGFLFGLVAVFGAAYGVGQLTDPVTSGAEIRHEAPGHENGHDESGREGPEGDEVRSPVGPATTPTAPCADPPTPTGTAPAPSGGAGPGALGRGHDRQEAR</sequence>
<dbReference type="STRING" id="391037.Sare_0535"/>
<gene>
    <name evidence="2" type="ordered locus">Sare_0535</name>
</gene>
<feature type="compositionally biased region" description="Basic and acidic residues" evidence="1">
    <location>
        <begin position="36"/>
        <end position="62"/>
    </location>
</feature>
<organism evidence="2">
    <name type="scientific">Salinispora arenicola (strain CNS-205)</name>
    <dbReference type="NCBI Taxonomy" id="391037"/>
    <lineage>
        <taxon>Bacteria</taxon>
        <taxon>Bacillati</taxon>
        <taxon>Actinomycetota</taxon>
        <taxon>Actinomycetes</taxon>
        <taxon>Micromonosporales</taxon>
        <taxon>Micromonosporaceae</taxon>
        <taxon>Salinispora</taxon>
    </lineage>
</organism>
<proteinExistence type="predicted"/>
<accession>A8M0E3</accession>
<dbReference type="EMBL" id="CP000850">
    <property type="protein sequence ID" value="ABV96464.1"/>
    <property type="molecule type" value="Genomic_DNA"/>
</dbReference>